<comment type="caution">
    <text evidence="1">The sequence shown here is derived from an EMBL/GenBank/DDBJ whole genome shotgun (WGS) entry which is preliminary data.</text>
</comment>
<name>A0A7C1SVY1_9HYPH</name>
<dbReference type="Gene3D" id="3.40.50.2000">
    <property type="entry name" value="Glycogen Phosphorylase B"/>
    <property type="match status" value="1"/>
</dbReference>
<protein>
    <submittedName>
        <fullName evidence="1">Glycosyltransferase</fullName>
    </submittedName>
</protein>
<accession>A0A7C1SVY1</accession>
<dbReference type="Pfam" id="PF13692">
    <property type="entry name" value="Glyco_trans_1_4"/>
    <property type="match status" value="1"/>
</dbReference>
<organism evidence="1">
    <name type="scientific">Agrobacterium albertimagni</name>
    <dbReference type="NCBI Taxonomy" id="147266"/>
    <lineage>
        <taxon>Bacteria</taxon>
        <taxon>Pseudomonadati</taxon>
        <taxon>Pseudomonadota</taxon>
        <taxon>Alphaproteobacteria</taxon>
        <taxon>Hyphomicrobiales</taxon>
        <taxon>Rhizobiaceae</taxon>
        <taxon>Rhizobium/Agrobacterium group</taxon>
        <taxon>Agrobacterium</taxon>
    </lineage>
</organism>
<sequence length="397" mass="42535">MSLHLVFVTSLVAQANPSTGYELANQALLEGLARAGVRTTVIGCAWPGQAVAPGAKAALGEVEVRTDRADPWLKIKWLLMSLATGLPMSSAKLRVIDEEAVRDTIASAGPFDGYVLNGVALAGAFPDSFTGKPSIFVAHNVEHRSSAENARNAGSLIKRSLFARDARLLKTIEHRLRDQSTGVVTFAAEDAVDLGVPPERSVFLPLGIERSTQLPETKELAHDLALLGTWTWHPNRIGLEWFLNEVKPRLLDDVRIRVAGSTPADLASAWPDVDFVGKVDRATDFVAESAVIPLISRAGTGVQLKTIETFSLGLPSVATTSSVRGIAAIPDNCTIANDPESFASALNDKIRRARAGDLQRLDGRVFAQAQAKLMDAGIRQMLDMLTGATSDKQEALS</sequence>
<dbReference type="EMBL" id="DSKI01000166">
    <property type="protein sequence ID" value="HEB42680.1"/>
    <property type="molecule type" value="Genomic_DNA"/>
</dbReference>
<dbReference type="GO" id="GO:0016740">
    <property type="term" value="F:transferase activity"/>
    <property type="evidence" value="ECO:0007669"/>
    <property type="project" value="UniProtKB-KW"/>
</dbReference>
<keyword evidence="1" id="KW-0808">Transferase</keyword>
<dbReference type="SUPFAM" id="SSF53756">
    <property type="entry name" value="UDP-Glycosyltransferase/glycogen phosphorylase"/>
    <property type="match status" value="1"/>
</dbReference>
<evidence type="ECO:0000313" key="1">
    <source>
        <dbReference type="EMBL" id="HEB42680.1"/>
    </source>
</evidence>
<dbReference type="AlphaFoldDB" id="A0A7C1SVY1"/>
<proteinExistence type="predicted"/>
<gene>
    <name evidence="1" type="ORF">ENP70_03030</name>
</gene>
<reference evidence="1" key="1">
    <citation type="journal article" date="2020" name="mSystems">
        <title>Genome- and Community-Level Interaction Insights into Carbon Utilization and Element Cycling Functions of Hydrothermarchaeota in Hydrothermal Sediment.</title>
        <authorList>
            <person name="Zhou Z."/>
            <person name="Liu Y."/>
            <person name="Xu W."/>
            <person name="Pan J."/>
            <person name="Luo Z.H."/>
            <person name="Li M."/>
        </authorList>
    </citation>
    <scope>NUCLEOTIDE SEQUENCE [LARGE SCALE GENOMIC DNA]</scope>
    <source>
        <strain evidence="1">SpSt-243</strain>
    </source>
</reference>